<feature type="compositionally biased region" description="Acidic residues" evidence="8">
    <location>
        <begin position="558"/>
        <end position="568"/>
    </location>
</feature>
<dbReference type="InterPro" id="IPR014001">
    <property type="entry name" value="Helicase_ATP-bd"/>
</dbReference>
<evidence type="ECO:0000313" key="11">
    <source>
        <dbReference type="EMBL" id="CAK0786143.1"/>
    </source>
</evidence>
<keyword evidence="12" id="KW-1185">Reference proteome</keyword>
<dbReference type="PROSITE" id="PS51194">
    <property type="entry name" value="HELICASE_CTER"/>
    <property type="match status" value="1"/>
</dbReference>
<comment type="caution">
    <text evidence="11">The sequence shown here is derived from an EMBL/GenBank/DDBJ whole genome shotgun (WGS) entry which is preliminary data.</text>
</comment>
<keyword evidence="4" id="KW-0378">Hydrolase</keyword>
<dbReference type="Gene3D" id="1.20.120.1080">
    <property type="match status" value="1"/>
</dbReference>
<sequence length="1223" mass="132733">MRSKRERKQRSSAQKSSKRKAAASSNTLDSLSPDEQDITPFELRDDAVDTNVLVLEPKAKKPAADAGPDPAAAPAKKLSKSQKRKLKKVQEDKAKRAERAEVLKTLARNELPGEELALLQSTSMLGQRPTKRQRLKRALACQRLGLESHDSALLEVERGVPSGYPEAQGPVVVGRDASHACGQEEEEVSTEDGEATSEDEEMQNAETAVAAAPMSADEQRHLAQSIRQEMGIHPDEDVAMQERQASHAEAGPARSVPVRRPERIQEARAGLPVLGMEQEIMEAIAGNDVCLLCGETGSGKTTQVPQFLYEAGYGSELFPERAGQIGVTQPRRVAAIAAARRVAEELGCTVGGTVGYQVRYDRQVGQDTAVKFMTDGILLRELQSDLLLRSYSVLVLDEAHERSLNTDLLLGLLSRVVPLRKQMAEQGSGVPPLKLVIMSATLRMEDFANNAKLFPSPPPVIRVPARQYPVTIHFCRRTELYDYVGAAFGKVVQIHERLPPGGILVFVTGQREVEHLCQRLRTKWAKKADVPDLASPATGADHEKTLATDEAVGSFGPDEAEQQAEAEEPLQATRDDYDMEESLEEEDETAVLGGDQFTPEQIAMAEAAFKQQGESVATGAQKQDRAESSPVHVLPLYAMLPGAAQAAVFSAVPAGHRLIVVATNVAETSLTIPGVRYVVDAGRAKEKVLDSHGAAARFQVAWISKASAEQRAGRAGRTGPGHCYRLYSSAHYNDSFPQHSDPEVLKTPLEGVALLMKAMGIDKVLNFPFPTPPDGEALAAAEEALCALGALDADRALTERGRAMARLPLDPRPSRMMLQAAEEALTGKHSEPIVAAAVALAAVVSVESPFIHVATIQAMEGEVAQRLQARKQAAQAAHRRLRVAQSDALNALSAFMSWIGAQDKDRFCREHYLHAKNLREAAALHEQLLRQLAGGALLPAEALPRSPAALKPPSQKVLLVLQHAIAAGWADQIARRVHSLEYVQEHADIKQGRTRAVRYTPQALAENVYLHPQSALAKAAPEFVVYTQILRTEKRPYLAGVTEVEARWLPEVAEPLIRLSDPLDEPPPHYSAAADAVVTVHDATFGRHEWPMPAQELPCRDAAVQARCFAAALLDGAVLPSMAGLRARLASAPATAAAPYSQGQKRVALLVRALHGAGVFSRAALARAFARDAAFLKQEIAAWLQKDAKIALEHLWPTLLAEAGDAVRKRQKQQKPQRKELDS</sequence>
<comment type="catalytic activity">
    <reaction evidence="7">
        <text>ATP + H2O = ADP + phosphate + H(+)</text>
        <dbReference type="Rhea" id="RHEA:13065"/>
        <dbReference type="ChEBI" id="CHEBI:15377"/>
        <dbReference type="ChEBI" id="CHEBI:15378"/>
        <dbReference type="ChEBI" id="CHEBI:30616"/>
        <dbReference type="ChEBI" id="CHEBI:43474"/>
        <dbReference type="ChEBI" id="CHEBI:456216"/>
        <dbReference type="EC" id="3.6.4.13"/>
    </reaction>
</comment>
<dbReference type="GO" id="GO:0016787">
    <property type="term" value="F:hydrolase activity"/>
    <property type="evidence" value="ECO:0007669"/>
    <property type="project" value="UniProtKB-KW"/>
</dbReference>
<comment type="similarity">
    <text evidence="1">Belongs to the DEAD box helicase family. DEAH subfamily.</text>
</comment>
<feature type="compositionally biased region" description="Basic residues" evidence="8">
    <location>
        <begin position="77"/>
        <end position="87"/>
    </location>
</feature>
<dbReference type="AlphaFoldDB" id="A0AAV1IFQ5"/>
<dbReference type="GO" id="GO:0005730">
    <property type="term" value="C:nucleolus"/>
    <property type="evidence" value="ECO:0007669"/>
    <property type="project" value="TreeGrafter"/>
</dbReference>
<evidence type="ECO:0000256" key="2">
    <source>
        <dbReference type="ARBA" id="ARBA00012552"/>
    </source>
</evidence>
<dbReference type="GO" id="GO:0003724">
    <property type="term" value="F:RNA helicase activity"/>
    <property type="evidence" value="ECO:0007669"/>
    <property type="project" value="UniProtKB-EC"/>
</dbReference>
<feature type="compositionally biased region" description="Basic residues" evidence="8">
    <location>
        <begin position="1"/>
        <end position="21"/>
    </location>
</feature>
<dbReference type="EC" id="3.6.4.13" evidence="2"/>
<protein>
    <recommendedName>
        <fullName evidence="2">RNA helicase</fullName>
        <ecNumber evidence="2">3.6.4.13</ecNumber>
    </recommendedName>
</protein>
<dbReference type="EMBL" id="CAUYUE010000014">
    <property type="protein sequence ID" value="CAK0786143.1"/>
    <property type="molecule type" value="Genomic_DNA"/>
</dbReference>
<evidence type="ECO:0000256" key="6">
    <source>
        <dbReference type="ARBA" id="ARBA00022840"/>
    </source>
</evidence>
<accession>A0AAV1IFQ5</accession>
<dbReference type="PANTHER" id="PTHR18934:SF99">
    <property type="entry name" value="ATP-DEPENDENT RNA HELICASE DHX37-RELATED"/>
    <property type="match status" value="1"/>
</dbReference>
<evidence type="ECO:0000256" key="3">
    <source>
        <dbReference type="ARBA" id="ARBA00022741"/>
    </source>
</evidence>
<feature type="region of interest" description="Disordered" evidence="8">
    <location>
        <begin position="59"/>
        <end position="97"/>
    </location>
</feature>
<dbReference type="PROSITE" id="PS00690">
    <property type="entry name" value="DEAH_ATP_HELICASE"/>
    <property type="match status" value="1"/>
</dbReference>
<feature type="domain" description="Helicase C-terminal" evidence="10">
    <location>
        <begin position="578"/>
        <end position="760"/>
    </location>
</feature>
<reference evidence="11 12" key="1">
    <citation type="submission" date="2023-10" db="EMBL/GenBank/DDBJ databases">
        <authorList>
            <person name="Maclean D."/>
            <person name="Macfadyen A."/>
        </authorList>
    </citation>
    <scope>NUCLEOTIDE SEQUENCE [LARGE SCALE GENOMIC DNA]</scope>
</reference>
<name>A0AAV1IFQ5_9CHLO</name>
<dbReference type="Proteomes" id="UP001314263">
    <property type="component" value="Unassembled WGS sequence"/>
</dbReference>
<dbReference type="SMART" id="SM00847">
    <property type="entry name" value="HA2"/>
    <property type="match status" value="1"/>
</dbReference>
<evidence type="ECO:0000313" key="12">
    <source>
        <dbReference type="Proteomes" id="UP001314263"/>
    </source>
</evidence>
<feature type="compositionally biased region" description="Basic and acidic residues" evidence="8">
    <location>
        <begin position="88"/>
        <end position="97"/>
    </location>
</feature>
<evidence type="ECO:0000256" key="7">
    <source>
        <dbReference type="ARBA" id="ARBA00047984"/>
    </source>
</evidence>
<evidence type="ECO:0000256" key="8">
    <source>
        <dbReference type="SAM" id="MobiDB-lite"/>
    </source>
</evidence>
<dbReference type="InterPro" id="IPR001650">
    <property type="entry name" value="Helicase_C-like"/>
</dbReference>
<dbReference type="SUPFAM" id="SSF52540">
    <property type="entry name" value="P-loop containing nucleoside triphosphate hydrolases"/>
    <property type="match status" value="1"/>
</dbReference>
<dbReference type="Gene3D" id="3.40.50.300">
    <property type="entry name" value="P-loop containing nucleotide triphosphate hydrolases"/>
    <property type="match status" value="3"/>
</dbReference>
<feature type="region of interest" description="Disordered" evidence="8">
    <location>
        <begin position="177"/>
        <end position="199"/>
    </location>
</feature>
<evidence type="ECO:0000256" key="1">
    <source>
        <dbReference type="ARBA" id="ARBA00008792"/>
    </source>
</evidence>
<dbReference type="PANTHER" id="PTHR18934">
    <property type="entry name" value="ATP-DEPENDENT RNA HELICASE"/>
    <property type="match status" value="1"/>
</dbReference>
<dbReference type="PROSITE" id="PS51192">
    <property type="entry name" value="HELICASE_ATP_BIND_1"/>
    <property type="match status" value="1"/>
</dbReference>
<proteinExistence type="inferred from homology"/>
<evidence type="ECO:0000259" key="9">
    <source>
        <dbReference type="PROSITE" id="PS51192"/>
    </source>
</evidence>
<feature type="domain" description="Helicase ATP-binding" evidence="9">
    <location>
        <begin position="281"/>
        <end position="460"/>
    </location>
</feature>
<keyword evidence="5" id="KW-0347">Helicase</keyword>
<dbReference type="Pfam" id="PF21010">
    <property type="entry name" value="HA2_C"/>
    <property type="match status" value="1"/>
</dbReference>
<organism evidence="11 12">
    <name type="scientific">Coccomyxa viridis</name>
    <dbReference type="NCBI Taxonomy" id="1274662"/>
    <lineage>
        <taxon>Eukaryota</taxon>
        <taxon>Viridiplantae</taxon>
        <taxon>Chlorophyta</taxon>
        <taxon>core chlorophytes</taxon>
        <taxon>Trebouxiophyceae</taxon>
        <taxon>Trebouxiophyceae incertae sedis</taxon>
        <taxon>Coccomyxaceae</taxon>
        <taxon>Coccomyxa</taxon>
    </lineage>
</organism>
<keyword evidence="6" id="KW-0067">ATP-binding</keyword>
<feature type="compositionally biased region" description="Low complexity" evidence="8">
    <location>
        <begin position="64"/>
        <end position="76"/>
    </location>
</feature>
<evidence type="ECO:0000259" key="10">
    <source>
        <dbReference type="PROSITE" id="PS51194"/>
    </source>
</evidence>
<dbReference type="Pfam" id="PF04408">
    <property type="entry name" value="WHD_HA2"/>
    <property type="match status" value="1"/>
</dbReference>
<dbReference type="GO" id="GO:0003723">
    <property type="term" value="F:RNA binding"/>
    <property type="evidence" value="ECO:0007669"/>
    <property type="project" value="TreeGrafter"/>
</dbReference>
<dbReference type="Pfam" id="PF07717">
    <property type="entry name" value="OB_NTP_bind"/>
    <property type="match status" value="1"/>
</dbReference>
<feature type="compositionally biased region" description="Acidic residues" evidence="8">
    <location>
        <begin position="183"/>
        <end position="199"/>
    </location>
</feature>
<dbReference type="FunFam" id="3.40.50.300:FF:000637">
    <property type="entry name" value="ATP-dependent RNA helicase DHX37/DHR1"/>
    <property type="match status" value="1"/>
</dbReference>
<feature type="region of interest" description="Disordered" evidence="8">
    <location>
        <begin position="1"/>
        <end position="43"/>
    </location>
</feature>
<dbReference type="SMART" id="SM00490">
    <property type="entry name" value="HELICc"/>
    <property type="match status" value="1"/>
</dbReference>
<evidence type="ECO:0000256" key="5">
    <source>
        <dbReference type="ARBA" id="ARBA00022806"/>
    </source>
</evidence>
<dbReference type="InterPro" id="IPR027417">
    <property type="entry name" value="P-loop_NTPase"/>
</dbReference>
<dbReference type="InterPro" id="IPR002464">
    <property type="entry name" value="DNA/RNA_helicase_DEAH_CS"/>
</dbReference>
<dbReference type="InterPro" id="IPR011709">
    <property type="entry name" value="DEAD-box_helicase_OB_fold"/>
</dbReference>
<dbReference type="Pfam" id="PF23362">
    <property type="entry name" value="DHX37_C"/>
    <property type="match status" value="1"/>
</dbReference>
<dbReference type="InterPro" id="IPR048333">
    <property type="entry name" value="HA2_WH"/>
</dbReference>
<dbReference type="Pfam" id="PF00270">
    <property type="entry name" value="DEAD"/>
    <property type="match status" value="1"/>
</dbReference>
<dbReference type="InterPro" id="IPR056371">
    <property type="entry name" value="DHX37-like_C"/>
</dbReference>
<gene>
    <name evidence="11" type="ORF">CVIRNUC_009356</name>
</gene>
<dbReference type="CDD" id="cd18791">
    <property type="entry name" value="SF2_C_RHA"/>
    <property type="match status" value="1"/>
</dbReference>
<evidence type="ECO:0000256" key="4">
    <source>
        <dbReference type="ARBA" id="ARBA00022801"/>
    </source>
</evidence>
<feature type="region of interest" description="Disordered" evidence="8">
    <location>
        <begin position="555"/>
        <end position="574"/>
    </location>
</feature>
<dbReference type="GO" id="GO:0005524">
    <property type="term" value="F:ATP binding"/>
    <property type="evidence" value="ECO:0007669"/>
    <property type="project" value="UniProtKB-KW"/>
</dbReference>
<dbReference type="Pfam" id="PF00271">
    <property type="entry name" value="Helicase_C"/>
    <property type="match status" value="1"/>
</dbReference>
<dbReference type="GO" id="GO:0000462">
    <property type="term" value="P:maturation of SSU-rRNA from tricistronic rRNA transcript (SSU-rRNA, 5.8S rRNA, LSU-rRNA)"/>
    <property type="evidence" value="ECO:0007669"/>
    <property type="project" value="TreeGrafter"/>
</dbReference>
<dbReference type="InterPro" id="IPR007502">
    <property type="entry name" value="Helicase-assoc_dom"/>
</dbReference>
<dbReference type="InterPro" id="IPR011545">
    <property type="entry name" value="DEAD/DEAH_box_helicase_dom"/>
</dbReference>
<dbReference type="SMART" id="SM00487">
    <property type="entry name" value="DEXDc"/>
    <property type="match status" value="1"/>
</dbReference>
<keyword evidence="3" id="KW-0547">Nucleotide-binding</keyword>